<accession>A0A6A5W219</accession>
<dbReference type="PANTHER" id="PTHR28047:SF5">
    <property type="entry name" value="PROTEIN DCG1"/>
    <property type="match status" value="1"/>
</dbReference>
<dbReference type="Pfam" id="PF01177">
    <property type="entry name" value="Asp_Glu_race"/>
    <property type="match status" value="1"/>
</dbReference>
<organism evidence="2 3">
    <name type="scientific">Amniculicola lignicola CBS 123094</name>
    <dbReference type="NCBI Taxonomy" id="1392246"/>
    <lineage>
        <taxon>Eukaryota</taxon>
        <taxon>Fungi</taxon>
        <taxon>Dikarya</taxon>
        <taxon>Ascomycota</taxon>
        <taxon>Pezizomycotina</taxon>
        <taxon>Dothideomycetes</taxon>
        <taxon>Pleosporomycetidae</taxon>
        <taxon>Pleosporales</taxon>
        <taxon>Amniculicolaceae</taxon>
        <taxon>Amniculicola</taxon>
    </lineage>
</organism>
<dbReference type="OrthoDB" id="412018at2759"/>
<dbReference type="EMBL" id="ML977642">
    <property type="protein sequence ID" value="KAF1995247.1"/>
    <property type="molecule type" value="Genomic_DNA"/>
</dbReference>
<evidence type="ECO:0008006" key="4">
    <source>
        <dbReference type="Google" id="ProtNLM"/>
    </source>
</evidence>
<evidence type="ECO:0000313" key="3">
    <source>
        <dbReference type="Proteomes" id="UP000799779"/>
    </source>
</evidence>
<proteinExistence type="inferred from homology"/>
<evidence type="ECO:0000313" key="2">
    <source>
        <dbReference type="EMBL" id="KAF1995247.1"/>
    </source>
</evidence>
<dbReference type="Proteomes" id="UP000799779">
    <property type="component" value="Unassembled WGS sequence"/>
</dbReference>
<reference evidence="2" key="1">
    <citation type="journal article" date="2020" name="Stud. Mycol.">
        <title>101 Dothideomycetes genomes: a test case for predicting lifestyles and emergence of pathogens.</title>
        <authorList>
            <person name="Haridas S."/>
            <person name="Albert R."/>
            <person name="Binder M."/>
            <person name="Bloem J."/>
            <person name="Labutti K."/>
            <person name="Salamov A."/>
            <person name="Andreopoulos B."/>
            <person name="Baker S."/>
            <person name="Barry K."/>
            <person name="Bills G."/>
            <person name="Bluhm B."/>
            <person name="Cannon C."/>
            <person name="Castanera R."/>
            <person name="Culley D."/>
            <person name="Daum C."/>
            <person name="Ezra D."/>
            <person name="Gonzalez J."/>
            <person name="Henrissat B."/>
            <person name="Kuo A."/>
            <person name="Liang C."/>
            <person name="Lipzen A."/>
            <person name="Lutzoni F."/>
            <person name="Magnuson J."/>
            <person name="Mondo S."/>
            <person name="Nolan M."/>
            <person name="Ohm R."/>
            <person name="Pangilinan J."/>
            <person name="Park H.-J."/>
            <person name="Ramirez L."/>
            <person name="Alfaro M."/>
            <person name="Sun H."/>
            <person name="Tritt A."/>
            <person name="Yoshinaga Y."/>
            <person name="Zwiers L.-H."/>
            <person name="Turgeon B."/>
            <person name="Goodwin S."/>
            <person name="Spatafora J."/>
            <person name="Crous P."/>
            <person name="Grigoriev I."/>
        </authorList>
    </citation>
    <scope>NUCLEOTIDE SEQUENCE</scope>
    <source>
        <strain evidence="2">CBS 123094</strain>
    </source>
</reference>
<dbReference type="InterPro" id="IPR053714">
    <property type="entry name" value="Iso_Racemase_Enz_sf"/>
</dbReference>
<name>A0A6A5W219_9PLEO</name>
<sequence length="251" mass="26523">MKILVINPNTSVAITDTFKPIIAKFNAAKDTAKISYWTCPTGPSIIKTQAQLHESAAHCIPLLLGIADEFDGFLAACYADHPIVRLLQSYVGSKPVVGIFDATVVAALQLSNAGSTFGIITTGVAYEALLSGGVVKLLRGNEALLAKFSGVAASGIGMEDLLPGWEDVAKEKIMEATTRLLRSADKVDVLLMGGVILTGMERWVHEACALELGSVEGGKVKVVDQLLAGMVMLDGLLQHKTADLDFSRALG</sequence>
<dbReference type="Gene3D" id="3.40.50.12500">
    <property type="match status" value="1"/>
</dbReference>
<dbReference type="PANTHER" id="PTHR28047">
    <property type="entry name" value="PROTEIN DCG1"/>
    <property type="match status" value="1"/>
</dbReference>
<evidence type="ECO:0000256" key="1">
    <source>
        <dbReference type="ARBA" id="ARBA00038414"/>
    </source>
</evidence>
<dbReference type="GO" id="GO:0047661">
    <property type="term" value="F:amino-acid racemase activity"/>
    <property type="evidence" value="ECO:0007669"/>
    <property type="project" value="InterPro"/>
</dbReference>
<comment type="similarity">
    <text evidence="1">Belongs to the HyuE racemase family.</text>
</comment>
<dbReference type="AlphaFoldDB" id="A0A6A5W219"/>
<dbReference type="InterPro" id="IPR052186">
    <property type="entry name" value="Hydantoin_racemase-like"/>
</dbReference>
<dbReference type="InterPro" id="IPR015942">
    <property type="entry name" value="Asp/Glu/hydantoin_racemase"/>
</dbReference>
<gene>
    <name evidence="2" type="ORF">P154DRAFT_445919</name>
</gene>
<keyword evidence="3" id="KW-1185">Reference proteome</keyword>
<protein>
    <recommendedName>
        <fullName evidence="4">DCG1-like protein</fullName>
    </recommendedName>
</protein>